<dbReference type="EMBL" id="CP014796">
    <property type="protein sequence ID" value="APX21493.1"/>
    <property type="molecule type" value="Genomic_DNA"/>
</dbReference>
<sequence length="207" mass="22330">MTLKLELDHIAVLGESLEEAVAHAESAVGMPLLPGGTHPRYGTHNQLLGLGGVYLEALAIDPAAEPPTEPRWFGLDRFKGPARLDKWICRVRDMDEALAALPMAGRPVELSRGRLRWLMSVPGDGMLPYDGMFPALIQWLSPVPAGAILSASGARLTGLEVIHPEAEGLEALLAPYLDAPLVRFATGARPALRAELRTPQGQLRILQ</sequence>
<keyword evidence="3" id="KW-1185">Reference proteome</keyword>
<reference evidence="2 3" key="1">
    <citation type="submission" date="2016-03" db="EMBL/GenBank/DDBJ databases">
        <title>Deep-sea bacteria in the southern Pacific.</title>
        <authorList>
            <person name="Tang K."/>
        </authorList>
    </citation>
    <scope>NUCLEOTIDE SEQUENCE [LARGE SCALE GENOMIC DNA]</scope>
    <source>
        <strain evidence="2 3">JLT2016</strain>
    </source>
</reference>
<proteinExistence type="predicted"/>
<name>A0A1U7D068_9RHOB</name>
<dbReference type="Proteomes" id="UP000186559">
    <property type="component" value="Chromosome"/>
</dbReference>
<dbReference type="RefSeq" id="WP_076622130.1">
    <property type="nucleotide sequence ID" value="NZ_BMEW01000002.1"/>
</dbReference>
<dbReference type="Gene3D" id="3.10.180.10">
    <property type="entry name" value="2,3-Dihydroxybiphenyl 1,2-Dioxygenase, domain 1"/>
    <property type="match status" value="1"/>
</dbReference>
<dbReference type="OrthoDB" id="8451710at2"/>
<dbReference type="STRING" id="1229727.Ga0080559_TMP697"/>
<dbReference type="InterPro" id="IPR029068">
    <property type="entry name" value="Glyas_Bleomycin-R_OHBP_Dase"/>
</dbReference>
<evidence type="ECO:0000313" key="2">
    <source>
        <dbReference type="EMBL" id="APX21493.1"/>
    </source>
</evidence>
<dbReference type="SUPFAM" id="SSF54593">
    <property type="entry name" value="Glyoxalase/Bleomycin resistance protein/Dihydroxybiphenyl dioxygenase"/>
    <property type="match status" value="1"/>
</dbReference>
<gene>
    <name evidence="2" type="ORF">Ga0080559_TMP697</name>
</gene>
<feature type="domain" description="Glyoxalase-like" evidence="1">
    <location>
        <begin position="7"/>
        <end position="176"/>
    </location>
</feature>
<dbReference type="AlphaFoldDB" id="A0A1U7D068"/>
<organism evidence="2 3">
    <name type="scientific">Salipiger profundus</name>
    <dbReference type="NCBI Taxonomy" id="1229727"/>
    <lineage>
        <taxon>Bacteria</taxon>
        <taxon>Pseudomonadati</taxon>
        <taxon>Pseudomonadota</taxon>
        <taxon>Alphaproteobacteria</taxon>
        <taxon>Rhodobacterales</taxon>
        <taxon>Roseobacteraceae</taxon>
        <taxon>Salipiger</taxon>
    </lineage>
</organism>
<accession>A0A1U7D068</accession>
<protein>
    <submittedName>
        <fullName evidence="2">Glyoxalase-like domain-containing protein</fullName>
    </submittedName>
</protein>
<dbReference type="KEGG" id="tpro:Ga0080559_TMP697"/>
<evidence type="ECO:0000259" key="1">
    <source>
        <dbReference type="Pfam" id="PF13468"/>
    </source>
</evidence>
<evidence type="ECO:0000313" key="3">
    <source>
        <dbReference type="Proteomes" id="UP000186559"/>
    </source>
</evidence>
<dbReference type="Pfam" id="PF13468">
    <property type="entry name" value="Glyoxalase_3"/>
    <property type="match status" value="1"/>
</dbReference>
<dbReference type="InterPro" id="IPR025870">
    <property type="entry name" value="Glyoxalase-like_dom"/>
</dbReference>